<dbReference type="SUPFAM" id="SSF52540">
    <property type="entry name" value="P-loop containing nucleoside triphosphate hydrolases"/>
    <property type="match status" value="1"/>
</dbReference>
<keyword evidence="5 8" id="KW-0067">ATP-binding</keyword>
<dbReference type="HAMAP" id="MF_00238">
    <property type="entry name" value="Cytidyl_kinase_type1"/>
    <property type="match status" value="1"/>
</dbReference>
<dbReference type="EMBL" id="JAGGKS010000003">
    <property type="protein sequence ID" value="MBP1925397.1"/>
    <property type="molecule type" value="Genomic_DNA"/>
</dbReference>
<comment type="catalytic activity">
    <reaction evidence="7 8">
        <text>CMP + ATP = CDP + ADP</text>
        <dbReference type="Rhea" id="RHEA:11600"/>
        <dbReference type="ChEBI" id="CHEBI:30616"/>
        <dbReference type="ChEBI" id="CHEBI:58069"/>
        <dbReference type="ChEBI" id="CHEBI:60377"/>
        <dbReference type="ChEBI" id="CHEBI:456216"/>
        <dbReference type="EC" id="2.7.4.25"/>
    </reaction>
</comment>
<keyword evidence="11" id="KW-1185">Reference proteome</keyword>
<keyword evidence="2 8" id="KW-0808">Transferase</keyword>
<evidence type="ECO:0000256" key="8">
    <source>
        <dbReference type="HAMAP-Rule" id="MF_00238"/>
    </source>
</evidence>
<evidence type="ECO:0000256" key="5">
    <source>
        <dbReference type="ARBA" id="ARBA00022840"/>
    </source>
</evidence>
<evidence type="ECO:0000259" key="9">
    <source>
        <dbReference type="Pfam" id="PF02224"/>
    </source>
</evidence>
<dbReference type="CDD" id="cd02020">
    <property type="entry name" value="CMPK"/>
    <property type="match status" value="1"/>
</dbReference>
<sequence length="217" mass="24371">MIIAIDGPSGAGKSTIAKLVSKNLNFEYIDTGAMYRALAYKAFKNNIPIIDEKIDKMLKTTKIDYLNNSIYLDDEVVDDYIRSENISKIASMISSLGNVRLKMVDLQRSISNNKNVILDGRDIGTNVFPNADYKFFITASVEERAKRRYNELVDKGICVSYDTVLQDIKLRDYNDSSRQIAPLKIADDAIIIDNTNMSIQDIQNKIISIVSEGLNAL</sequence>
<evidence type="ECO:0000256" key="3">
    <source>
        <dbReference type="ARBA" id="ARBA00022741"/>
    </source>
</evidence>
<evidence type="ECO:0000256" key="2">
    <source>
        <dbReference type="ARBA" id="ARBA00022679"/>
    </source>
</evidence>
<comment type="caution">
    <text evidence="10">The sequence shown here is derived from an EMBL/GenBank/DDBJ whole genome shotgun (WGS) entry which is preliminary data.</text>
</comment>
<keyword evidence="4 8" id="KW-0418">Kinase</keyword>
<organism evidence="10 11">
    <name type="scientific">Sedimentibacter acidaminivorans</name>
    <dbReference type="NCBI Taxonomy" id="913099"/>
    <lineage>
        <taxon>Bacteria</taxon>
        <taxon>Bacillati</taxon>
        <taxon>Bacillota</taxon>
        <taxon>Tissierellia</taxon>
        <taxon>Sedimentibacter</taxon>
    </lineage>
</organism>
<name>A0ABS4GCL4_9FIRM</name>
<protein>
    <recommendedName>
        <fullName evidence="8">Cytidylate kinase</fullName>
        <shortName evidence="8">CK</shortName>
        <ecNumber evidence="8">2.7.4.25</ecNumber>
    </recommendedName>
    <alternativeName>
        <fullName evidence="8">Cytidine monophosphate kinase</fullName>
        <shortName evidence="8">CMP kinase</shortName>
    </alternativeName>
</protein>
<keyword evidence="8" id="KW-0963">Cytoplasm</keyword>
<dbReference type="InterPro" id="IPR011994">
    <property type="entry name" value="Cytidylate_kinase_dom"/>
</dbReference>
<dbReference type="GO" id="GO:0016301">
    <property type="term" value="F:kinase activity"/>
    <property type="evidence" value="ECO:0007669"/>
    <property type="project" value="UniProtKB-KW"/>
</dbReference>
<keyword evidence="3 8" id="KW-0547">Nucleotide-binding</keyword>
<dbReference type="NCBIfam" id="TIGR00017">
    <property type="entry name" value="cmk"/>
    <property type="match status" value="1"/>
</dbReference>
<reference evidence="10 11" key="1">
    <citation type="submission" date="2021-03" db="EMBL/GenBank/DDBJ databases">
        <title>Genomic Encyclopedia of Type Strains, Phase IV (KMG-IV): sequencing the most valuable type-strain genomes for metagenomic binning, comparative biology and taxonomic classification.</title>
        <authorList>
            <person name="Goeker M."/>
        </authorList>
    </citation>
    <scope>NUCLEOTIDE SEQUENCE [LARGE SCALE GENOMIC DNA]</scope>
    <source>
        <strain evidence="10 11">DSM 24004</strain>
    </source>
</reference>
<comment type="catalytic activity">
    <reaction evidence="6 8">
        <text>dCMP + ATP = dCDP + ADP</text>
        <dbReference type="Rhea" id="RHEA:25094"/>
        <dbReference type="ChEBI" id="CHEBI:30616"/>
        <dbReference type="ChEBI" id="CHEBI:57566"/>
        <dbReference type="ChEBI" id="CHEBI:58593"/>
        <dbReference type="ChEBI" id="CHEBI:456216"/>
        <dbReference type="EC" id="2.7.4.25"/>
    </reaction>
</comment>
<feature type="binding site" evidence="8">
    <location>
        <begin position="7"/>
        <end position="15"/>
    </location>
    <ligand>
        <name>ATP</name>
        <dbReference type="ChEBI" id="CHEBI:30616"/>
    </ligand>
</feature>
<dbReference type="EC" id="2.7.4.25" evidence="8"/>
<dbReference type="Gene3D" id="3.40.50.300">
    <property type="entry name" value="P-loop containing nucleotide triphosphate hydrolases"/>
    <property type="match status" value="1"/>
</dbReference>
<proteinExistence type="inferred from homology"/>
<feature type="domain" description="Cytidylate kinase" evidence="9">
    <location>
        <begin position="3"/>
        <end position="211"/>
    </location>
</feature>
<comment type="similarity">
    <text evidence="1 8">Belongs to the cytidylate kinase family. Type 1 subfamily.</text>
</comment>
<dbReference type="InterPro" id="IPR003136">
    <property type="entry name" value="Cytidylate_kin"/>
</dbReference>
<evidence type="ECO:0000313" key="11">
    <source>
        <dbReference type="Proteomes" id="UP001519342"/>
    </source>
</evidence>
<comment type="subcellular location">
    <subcellularLocation>
        <location evidence="8">Cytoplasm</location>
    </subcellularLocation>
</comment>
<accession>A0ABS4GCL4</accession>
<evidence type="ECO:0000256" key="6">
    <source>
        <dbReference type="ARBA" id="ARBA00047615"/>
    </source>
</evidence>
<gene>
    <name evidence="8" type="primary">cmk</name>
    <name evidence="10" type="ORF">J2Z76_001256</name>
</gene>
<dbReference type="RefSeq" id="WP_209511139.1">
    <property type="nucleotide sequence ID" value="NZ_JAGGKS010000003.1"/>
</dbReference>
<dbReference type="Pfam" id="PF02224">
    <property type="entry name" value="Cytidylate_kin"/>
    <property type="match status" value="1"/>
</dbReference>
<evidence type="ECO:0000256" key="1">
    <source>
        <dbReference type="ARBA" id="ARBA00009427"/>
    </source>
</evidence>
<dbReference type="Proteomes" id="UP001519342">
    <property type="component" value="Unassembled WGS sequence"/>
</dbReference>
<evidence type="ECO:0000313" key="10">
    <source>
        <dbReference type="EMBL" id="MBP1925397.1"/>
    </source>
</evidence>
<evidence type="ECO:0000256" key="7">
    <source>
        <dbReference type="ARBA" id="ARBA00048478"/>
    </source>
</evidence>
<dbReference type="InterPro" id="IPR027417">
    <property type="entry name" value="P-loop_NTPase"/>
</dbReference>
<evidence type="ECO:0000256" key="4">
    <source>
        <dbReference type="ARBA" id="ARBA00022777"/>
    </source>
</evidence>